<gene>
    <name evidence="5" type="ORF">CB5_LOCUS10969</name>
</gene>
<dbReference type="Gene3D" id="1.25.40.10">
    <property type="entry name" value="Tetratricopeptide repeat domain"/>
    <property type="match status" value="1"/>
</dbReference>
<dbReference type="AlphaFoldDB" id="A0A6V7PAU6"/>
<comment type="similarity">
    <text evidence="1">Belongs to the PPR family. P subfamily.</text>
</comment>
<dbReference type="InterPro" id="IPR002885">
    <property type="entry name" value="PPR_rpt"/>
</dbReference>
<dbReference type="PANTHER" id="PTHR45717">
    <property type="entry name" value="OS12G0527900 PROTEIN"/>
    <property type="match status" value="1"/>
</dbReference>
<dbReference type="EMBL" id="LR862146">
    <property type="protein sequence ID" value="CAD1827758.1"/>
    <property type="molecule type" value="Genomic_DNA"/>
</dbReference>
<evidence type="ECO:0000313" key="5">
    <source>
        <dbReference type="EMBL" id="CAD1827758.1"/>
    </source>
</evidence>
<evidence type="ECO:0000256" key="3">
    <source>
        <dbReference type="ARBA" id="ARBA00022946"/>
    </source>
</evidence>
<proteinExistence type="inferred from homology"/>
<feature type="region of interest" description="Disordered" evidence="4">
    <location>
        <begin position="40"/>
        <end position="72"/>
    </location>
</feature>
<name>A0A6V7PAU6_ANACO</name>
<keyword evidence="3" id="KW-0809">Transit peptide</keyword>
<evidence type="ECO:0000256" key="1">
    <source>
        <dbReference type="ARBA" id="ARBA00007626"/>
    </source>
</evidence>
<dbReference type="PANTHER" id="PTHR45717:SF13">
    <property type="entry name" value="OS02G0796400 PROTEIN"/>
    <property type="match status" value="1"/>
</dbReference>
<dbReference type="Pfam" id="PF01535">
    <property type="entry name" value="PPR"/>
    <property type="match status" value="1"/>
</dbReference>
<feature type="region of interest" description="Disordered" evidence="4">
    <location>
        <begin position="1"/>
        <end position="23"/>
    </location>
</feature>
<sequence>MERAVDSVANSPLSHGHSSPSFAPSKPHFLNYPLLPPLFRNPNPNPSPSPFSSIPTATGTPTLRVSPEESSAAEADDLRRRLLRLRFDRRSAAAALDEWVRGGGEVAISELRRIVAELRKAKRCKHALEILTWMESCRKFELASSDHAAILDLITKLRNISEAEEYFGKLSTSASKKAASFPLLHYYVKARDLEKAETLMAKLQNYGLAVNPYLFDEMMKLYVATSQYKKVLAVIRHMKNISNATSVEMVLKEMVNDKDIEVGWSTYSTLANIYIKYGLIQKAFEALRTAEQKLSARNG</sequence>
<dbReference type="InterPro" id="IPR011990">
    <property type="entry name" value="TPR-like_helical_dom_sf"/>
</dbReference>
<dbReference type="GO" id="GO:0003729">
    <property type="term" value="F:mRNA binding"/>
    <property type="evidence" value="ECO:0007669"/>
    <property type="project" value="UniProtKB-ARBA"/>
</dbReference>
<accession>A0A6V7PAU6</accession>
<evidence type="ECO:0008006" key="6">
    <source>
        <dbReference type="Google" id="ProtNLM"/>
    </source>
</evidence>
<organism evidence="5">
    <name type="scientific">Ananas comosus var. bracteatus</name>
    <name type="common">red pineapple</name>
    <dbReference type="NCBI Taxonomy" id="296719"/>
    <lineage>
        <taxon>Eukaryota</taxon>
        <taxon>Viridiplantae</taxon>
        <taxon>Streptophyta</taxon>
        <taxon>Embryophyta</taxon>
        <taxon>Tracheophyta</taxon>
        <taxon>Spermatophyta</taxon>
        <taxon>Magnoliopsida</taxon>
        <taxon>Liliopsida</taxon>
        <taxon>Poales</taxon>
        <taxon>Bromeliaceae</taxon>
        <taxon>Bromelioideae</taxon>
        <taxon>Ananas</taxon>
    </lineage>
</organism>
<evidence type="ECO:0000256" key="2">
    <source>
        <dbReference type="ARBA" id="ARBA00022737"/>
    </source>
</evidence>
<evidence type="ECO:0000256" key="4">
    <source>
        <dbReference type="SAM" id="MobiDB-lite"/>
    </source>
</evidence>
<feature type="compositionally biased region" description="Polar residues" evidence="4">
    <location>
        <begin position="8"/>
        <end position="22"/>
    </location>
</feature>
<dbReference type="GO" id="GO:0005739">
    <property type="term" value="C:mitochondrion"/>
    <property type="evidence" value="ECO:0007669"/>
    <property type="project" value="TreeGrafter"/>
</dbReference>
<keyword evidence="2" id="KW-0677">Repeat</keyword>
<reference evidence="5" key="1">
    <citation type="submission" date="2020-07" db="EMBL/GenBank/DDBJ databases">
        <authorList>
            <person name="Lin J."/>
        </authorList>
    </citation>
    <scope>NUCLEOTIDE SEQUENCE</scope>
</reference>
<protein>
    <recommendedName>
        <fullName evidence="6">Pentatricopeptide repeat-containing protein</fullName>
    </recommendedName>
</protein>